<feature type="transmembrane region" description="Helical" evidence="13">
    <location>
        <begin position="61"/>
        <end position="81"/>
    </location>
</feature>
<dbReference type="Gene3D" id="3.30.450.40">
    <property type="match status" value="1"/>
</dbReference>
<keyword evidence="7" id="KW-0547">Nucleotide-binding</keyword>
<dbReference type="Pfam" id="PF02518">
    <property type="entry name" value="HATPase_c"/>
    <property type="match status" value="1"/>
</dbReference>
<keyword evidence="10 13" id="KW-1133">Transmembrane helix</keyword>
<dbReference type="PANTHER" id="PTHR45569:SF1">
    <property type="entry name" value="SENSOR PROTEIN KDPD"/>
    <property type="match status" value="1"/>
</dbReference>
<reference evidence="15 16" key="1">
    <citation type="submission" date="2018-12" db="EMBL/GenBank/DDBJ databases">
        <title>Sequencing of bacterial isolates from soil warming experiment in Harvard Forest, Massachusetts, USA.</title>
        <authorList>
            <person name="Deangelis K."/>
        </authorList>
    </citation>
    <scope>NUCLEOTIDE SEQUENCE [LARGE SCALE GENOMIC DNA]</scope>
    <source>
        <strain evidence="15 16">EB153</strain>
    </source>
</reference>
<feature type="domain" description="Histidine kinase" evidence="14">
    <location>
        <begin position="265"/>
        <end position="480"/>
    </location>
</feature>
<evidence type="ECO:0000256" key="8">
    <source>
        <dbReference type="ARBA" id="ARBA00022777"/>
    </source>
</evidence>
<dbReference type="InterPro" id="IPR038318">
    <property type="entry name" value="KdpD_sf"/>
</dbReference>
<keyword evidence="6 13" id="KW-0812">Transmembrane</keyword>
<keyword evidence="12 13" id="KW-0472">Membrane</keyword>
<protein>
    <recommendedName>
        <fullName evidence="3">histidine kinase</fullName>
        <ecNumber evidence="3">2.7.13.3</ecNumber>
    </recommendedName>
</protein>
<dbReference type="InterPro" id="IPR003594">
    <property type="entry name" value="HATPase_dom"/>
</dbReference>
<keyword evidence="11" id="KW-0902">Two-component regulatory system</keyword>
<evidence type="ECO:0000313" key="16">
    <source>
        <dbReference type="Proteomes" id="UP000269669"/>
    </source>
</evidence>
<dbReference type="FunFam" id="3.30.565.10:FF:000006">
    <property type="entry name" value="Sensor histidine kinase WalK"/>
    <property type="match status" value="1"/>
</dbReference>
<evidence type="ECO:0000256" key="5">
    <source>
        <dbReference type="ARBA" id="ARBA00022679"/>
    </source>
</evidence>
<dbReference type="PANTHER" id="PTHR45569">
    <property type="entry name" value="SENSOR PROTEIN KDPD"/>
    <property type="match status" value="1"/>
</dbReference>
<feature type="transmembrane region" description="Helical" evidence="13">
    <location>
        <begin position="36"/>
        <end position="54"/>
    </location>
</feature>
<dbReference type="SMART" id="SM00388">
    <property type="entry name" value="HisKA"/>
    <property type="match status" value="1"/>
</dbReference>
<dbReference type="InterPro" id="IPR005467">
    <property type="entry name" value="His_kinase_dom"/>
</dbReference>
<evidence type="ECO:0000256" key="2">
    <source>
        <dbReference type="ARBA" id="ARBA00004141"/>
    </source>
</evidence>
<dbReference type="InterPro" id="IPR029016">
    <property type="entry name" value="GAF-like_dom_sf"/>
</dbReference>
<comment type="catalytic activity">
    <reaction evidence="1">
        <text>ATP + protein L-histidine = ADP + protein N-phospho-L-histidine.</text>
        <dbReference type="EC" id="2.7.13.3"/>
    </reaction>
</comment>
<dbReference type="Proteomes" id="UP000269669">
    <property type="component" value="Unassembled WGS sequence"/>
</dbReference>
<dbReference type="Gene3D" id="1.20.120.620">
    <property type="entry name" value="Backbone structure of the membrane domain of e. Coli histidine kinase receptor kdpd"/>
    <property type="match status" value="1"/>
</dbReference>
<dbReference type="InterPro" id="IPR052023">
    <property type="entry name" value="Histidine_kinase_KdpD"/>
</dbReference>
<evidence type="ECO:0000256" key="4">
    <source>
        <dbReference type="ARBA" id="ARBA00022553"/>
    </source>
</evidence>
<comment type="subcellular location">
    <subcellularLocation>
        <location evidence="2">Membrane</location>
        <topology evidence="2">Multi-pass membrane protein</topology>
    </subcellularLocation>
</comment>
<dbReference type="GO" id="GO:0005524">
    <property type="term" value="F:ATP binding"/>
    <property type="evidence" value="ECO:0007669"/>
    <property type="project" value="UniProtKB-KW"/>
</dbReference>
<evidence type="ECO:0000313" key="15">
    <source>
        <dbReference type="EMBL" id="RSL16365.1"/>
    </source>
</evidence>
<feature type="transmembrane region" description="Helical" evidence="13">
    <location>
        <begin position="12"/>
        <end position="30"/>
    </location>
</feature>
<evidence type="ECO:0000256" key="12">
    <source>
        <dbReference type="ARBA" id="ARBA00023136"/>
    </source>
</evidence>
<evidence type="ECO:0000256" key="10">
    <source>
        <dbReference type="ARBA" id="ARBA00022989"/>
    </source>
</evidence>
<gene>
    <name evidence="15" type="ORF">EDE15_1877</name>
</gene>
<dbReference type="InterPro" id="IPR025201">
    <property type="entry name" value="KdpD_TM"/>
</dbReference>
<evidence type="ECO:0000259" key="14">
    <source>
        <dbReference type="PROSITE" id="PS50109"/>
    </source>
</evidence>
<keyword evidence="5" id="KW-0808">Transferase</keyword>
<evidence type="ECO:0000256" key="7">
    <source>
        <dbReference type="ARBA" id="ARBA00022741"/>
    </source>
</evidence>
<evidence type="ECO:0000256" key="11">
    <source>
        <dbReference type="ARBA" id="ARBA00023012"/>
    </source>
</evidence>
<evidence type="ECO:0000256" key="13">
    <source>
        <dbReference type="SAM" id="Phobius"/>
    </source>
</evidence>
<keyword evidence="8 15" id="KW-0418">Kinase</keyword>
<dbReference type="Gene3D" id="1.10.287.130">
    <property type="match status" value="1"/>
</dbReference>
<dbReference type="EMBL" id="RSDW01000001">
    <property type="protein sequence ID" value="RSL16365.1"/>
    <property type="molecule type" value="Genomic_DNA"/>
</dbReference>
<dbReference type="InterPro" id="IPR036890">
    <property type="entry name" value="HATPase_C_sf"/>
</dbReference>
<dbReference type="Gene3D" id="3.30.565.10">
    <property type="entry name" value="Histidine kinase-like ATPase, C-terminal domain"/>
    <property type="match status" value="1"/>
</dbReference>
<accession>A0A428MHC4</accession>
<evidence type="ECO:0000256" key="6">
    <source>
        <dbReference type="ARBA" id="ARBA00022692"/>
    </source>
</evidence>
<dbReference type="InterPro" id="IPR036097">
    <property type="entry name" value="HisK_dim/P_sf"/>
</dbReference>
<dbReference type="PRINTS" id="PR00344">
    <property type="entry name" value="BCTRLSENSOR"/>
</dbReference>
<dbReference type="InterPro" id="IPR004358">
    <property type="entry name" value="Sig_transdc_His_kin-like_C"/>
</dbReference>
<dbReference type="SMART" id="SM00387">
    <property type="entry name" value="HATPase_c"/>
    <property type="match status" value="1"/>
</dbReference>
<dbReference type="SUPFAM" id="SSF47384">
    <property type="entry name" value="Homodimeric domain of signal transducing histidine kinase"/>
    <property type="match status" value="1"/>
</dbReference>
<dbReference type="GO" id="GO:0000155">
    <property type="term" value="F:phosphorelay sensor kinase activity"/>
    <property type="evidence" value="ECO:0007669"/>
    <property type="project" value="InterPro"/>
</dbReference>
<comment type="caution">
    <text evidence="15">The sequence shown here is derived from an EMBL/GenBank/DDBJ whole genome shotgun (WGS) entry which is preliminary data.</text>
</comment>
<dbReference type="GO" id="GO:0005886">
    <property type="term" value="C:plasma membrane"/>
    <property type="evidence" value="ECO:0007669"/>
    <property type="project" value="TreeGrafter"/>
</dbReference>
<sequence>MRRSARKSVIRYVVSTATAAVIVAVYFRWLHVNETTVALTFMIGILVVAANWGLRHSIYLSILSAAAFNFFFLPPVLTFTIGDGRNWIALFAFLVTGIVASQLAEKARSEAKISRRRQREAERLYEFSQQMLVKGNVIDLLNVLPQMIAATFNLVGAAVYLREKDRIYRSSPNYMDVTAAELRDAAFMRDHRRDEERDVTLVPILLGTRPIGAVGITGSGTSPEALDAVCGLAAIAIERAGAVETLTRVEASRESERLRNALLDSVAHELRTPLTSITAAITSLRTDPLLNREQSDEMMQVIEEEAGRLDRLVGQAMEMAELDAHDIQLDLRPHSMREAVDEALEAVQVPLRTHPVDVRLPDSLPRVEMDLERIAKVLQHLLENAAKYSVEGAPIFISAEVAKGRLVTSVADRGAGVDDFERMMIFDKFYRGQGQRYRVQGTGMGLAIAKAIVEAHGGSIEVTSQAGQGSVFSFALPLAQSSR</sequence>
<evidence type="ECO:0000256" key="9">
    <source>
        <dbReference type="ARBA" id="ARBA00022840"/>
    </source>
</evidence>
<keyword evidence="16" id="KW-1185">Reference proteome</keyword>
<dbReference type="Pfam" id="PF13493">
    <property type="entry name" value="DUF4118"/>
    <property type="match status" value="1"/>
</dbReference>
<dbReference type="InterPro" id="IPR003661">
    <property type="entry name" value="HisK_dim/P_dom"/>
</dbReference>
<feature type="transmembrane region" description="Helical" evidence="13">
    <location>
        <begin position="87"/>
        <end position="104"/>
    </location>
</feature>
<dbReference type="AlphaFoldDB" id="A0A428MHC4"/>
<dbReference type="EC" id="2.7.13.3" evidence="3"/>
<dbReference type="SUPFAM" id="SSF55874">
    <property type="entry name" value="ATPase domain of HSP90 chaperone/DNA topoisomerase II/histidine kinase"/>
    <property type="match status" value="1"/>
</dbReference>
<dbReference type="Pfam" id="PF00512">
    <property type="entry name" value="HisKA"/>
    <property type="match status" value="1"/>
</dbReference>
<keyword evidence="9" id="KW-0067">ATP-binding</keyword>
<dbReference type="PROSITE" id="PS50109">
    <property type="entry name" value="HIS_KIN"/>
    <property type="match status" value="1"/>
</dbReference>
<keyword evidence="4" id="KW-0597">Phosphoprotein</keyword>
<feature type="transmembrane region" description="Helical" evidence="13">
    <location>
        <begin position="140"/>
        <end position="161"/>
    </location>
</feature>
<organism evidence="15 16">
    <name type="scientific">Edaphobacter aggregans</name>
    <dbReference type="NCBI Taxonomy" id="570835"/>
    <lineage>
        <taxon>Bacteria</taxon>
        <taxon>Pseudomonadati</taxon>
        <taxon>Acidobacteriota</taxon>
        <taxon>Terriglobia</taxon>
        <taxon>Terriglobales</taxon>
        <taxon>Acidobacteriaceae</taxon>
        <taxon>Edaphobacter</taxon>
    </lineage>
</organism>
<name>A0A428MHC4_9BACT</name>
<proteinExistence type="predicted"/>
<dbReference type="CDD" id="cd00082">
    <property type="entry name" value="HisKA"/>
    <property type="match status" value="1"/>
</dbReference>
<evidence type="ECO:0000256" key="1">
    <source>
        <dbReference type="ARBA" id="ARBA00000085"/>
    </source>
</evidence>
<evidence type="ECO:0000256" key="3">
    <source>
        <dbReference type="ARBA" id="ARBA00012438"/>
    </source>
</evidence>